<dbReference type="AlphaFoldDB" id="A0A6A6DGH0"/>
<accession>A0A6A6DGH0</accession>
<dbReference type="Proteomes" id="UP000800200">
    <property type="component" value="Unassembled WGS sequence"/>
</dbReference>
<sequence length="74" mass="7648">AVPSTNTPHQGGILVAVGNPYPGNGCTDSTLINPTPFLAMEVSVSLCIENNQMPPIVSYRLTSVSSGCSDKAVK</sequence>
<keyword evidence="2" id="KW-1185">Reference proteome</keyword>
<evidence type="ECO:0000313" key="1">
    <source>
        <dbReference type="EMBL" id="KAF2178611.1"/>
    </source>
</evidence>
<feature type="non-terminal residue" evidence="1">
    <location>
        <position position="74"/>
    </location>
</feature>
<evidence type="ECO:0000313" key="2">
    <source>
        <dbReference type="Proteomes" id="UP000800200"/>
    </source>
</evidence>
<proteinExistence type="predicted"/>
<organism evidence="1 2">
    <name type="scientific">Zopfia rhizophila CBS 207.26</name>
    <dbReference type="NCBI Taxonomy" id="1314779"/>
    <lineage>
        <taxon>Eukaryota</taxon>
        <taxon>Fungi</taxon>
        <taxon>Dikarya</taxon>
        <taxon>Ascomycota</taxon>
        <taxon>Pezizomycotina</taxon>
        <taxon>Dothideomycetes</taxon>
        <taxon>Dothideomycetes incertae sedis</taxon>
        <taxon>Zopfiaceae</taxon>
        <taxon>Zopfia</taxon>
    </lineage>
</organism>
<protein>
    <submittedName>
        <fullName evidence="1">Uncharacterized protein</fullName>
    </submittedName>
</protein>
<reference evidence="1" key="1">
    <citation type="journal article" date="2020" name="Stud. Mycol.">
        <title>101 Dothideomycetes genomes: a test case for predicting lifestyles and emergence of pathogens.</title>
        <authorList>
            <person name="Haridas S."/>
            <person name="Albert R."/>
            <person name="Binder M."/>
            <person name="Bloem J."/>
            <person name="Labutti K."/>
            <person name="Salamov A."/>
            <person name="Andreopoulos B."/>
            <person name="Baker S."/>
            <person name="Barry K."/>
            <person name="Bills G."/>
            <person name="Bluhm B."/>
            <person name="Cannon C."/>
            <person name="Castanera R."/>
            <person name="Culley D."/>
            <person name="Daum C."/>
            <person name="Ezra D."/>
            <person name="Gonzalez J."/>
            <person name="Henrissat B."/>
            <person name="Kuo A."/>
            <person name="Liang C."/>
            <person name="Lipzen A."/>
            <person name="Lutzoni F."/>
            <person name="Magnuson J."/>
            <person name="Mondo S."/>
            <person name="Nolan M."/>
            <person name="Ohm R."/>
            <person name="Pangilinan J."/>
            <person name="Park H.-J."/>
            <person name="Ramirez L."/>
            <person name="Alfaro M."/>
            <person name="Sun H."/>
            <person name="Tritt A."/>
            <person name="Yoshinaga Y."/>
            <person name="Zwiers L.-H."/>
            <person name="Turgeon B."/>
            <person name="Goodwin S."/>
            <person name="Spatafora J."/>
            <person name="Crous P."/>
            <person name="Grigoriev I."/>
        </authorList>
    </citation>
    <scope>NUCLEOTIDE SEQUENCE</scope>
    <source>
        <strain evidence="1">CBS 207.26</strain>
    </source>
</reference>
<dbReference type="EMBL" id="ML994674">
    <property type="protein sequence ID" value="KAF2178611.1"/>
    <property type="molecule type" value="Genomic_DNA"/>
</dbReference>
<feature type="non-terminal residue" evidence="1">
    <location>
        <position position="1"/>
    </location>
</feature>
<name>A0A6A6DGH0_9PEZI</name>
<gene>
    <name evidence="1" type="ORF">K469DRAFT_802982</name>
</gene>